<evidence type="ECO:0000313" key="6">
    <source>
        <dbReference type="Proteomes" id="UP000501367"/>
    </source>
</evidence>
<dbReference type="Gene3D" id="1.10.3130.20">
    <property type="entry name" value="Phycobilisome linker domain"/>
    <property type="match status" value="1"/>
</dbReference>
<gene>
    <name evidence="5" type="ORF">HGP31_09045</name>
</gene>
<dbReference type="GeneID" id="72193720"/>
<dbReference type="InterPro" id="IPR025282">
    <property type="entry name" value="DUF4214"/>
</dbReference>
<dbReference type="KEGG" id="pum:HGP31_09045"/>
<dbReference type="InterPro" id="IPR001343">
    <property type="entry name" value="Hemolysn_Ca-bd"/>
</dbReference>
<protein>
    <submittedName>
        <fullName evidence="5">DUF4214 domain-containing protein</fullName>
    </submittedName>
</protein>
<evidence type="ECO:0000313" key="5">
    <source>
        <dbReference type="EMBL" id="QJC78451.1"/>
    </source>
</evidence>
<dbReference type="PANTHER" id="PTHR38340:SF1">
    <property type="entry name" value="S-LAYER PROTEIN"/>
    <property type="match status" value="1"/>
</dbReference>
<dbReference type="Pfam" id="PF13946">
    <property type="entry name" value="DUF4214"/>
    <property type="match status" value="3"/>
</dbReference>
<organism evidence="5 6">
    <name type="scientific">Pseudomonas umsongensis</name>
    <dbReference type="NCBI Taxonomy" id="198618"/>
    <lineage>
        <taxon>Bacteria</taxon>
        <taxon>Pseudomonadati</taxon>
        <taxon>Pseudomonadota</taxon>
        <taxon>Gammaproteobacteria</taxon>
        <taxon>Pseudomonadales</taxon>
        <taxon>Pseudomonadaceae</taxon>
        <taxon>Pseudomonas</taxon>
    </lineage>
</organism>
<keyword evidence="2" id="KW-0964">Secreted</keyword>
<feature type="domain" description="DUF4214" evidence="4">
    <location>
        <begin position="284"/>
        <end position="346"/>
    </location>
</feature>
<accession>A0AAE6ZVJ6</accession>
<evidence type="ECO:0000256" key="3">
    <source>
        <dbReference type="ARBA" id="ARBA00022837"/>
    </source>
</evidence>
<dbReference type="Gene3D" id="2.150.10.10">
    <property type="entry name" value="Serralysin-like metalloprotease, C-terminal"/>
    <property type="match status" value="1"/>
</dbReference>
<evidence type="ECO:0000259" key="4">
    <source>
        <dbReference type="Pfam" id="PF13946"/>
    </source>
</evidence>
<dbReference type="Proteomes" id="UP000501367">
    <property type="component" value="Chromosome"/>
</dbReference>
<evidence type="ECO:0000256" key="2">
    <source>
        <dbReference type="ARBA" id="ARBA00022525"/>
    </source>
</evidence>
<feature type="domain" description="DUF4214" evidence="4">
    <location>
        <begin position="353"/>
        <end position="403"/>
    </location>
</feature>
<dbReference type="AlphaFoldDB" id="A0AAE6ZVJ6"/>
<dbReference type="GO" id="GO:0005509">
    <property type="term" value="F:calcium ion binding"/>
    <property type="evidence" value="ECO:0007669"/>
    <property type="project" value="InterPro"/>
</dbReference>
<dbReference type="RefSeq" id="WP_168757505.1">
    <property type="nucleotide sequence ID" value="NZ_CP051487.1"/>
</dbReference>
<feature type="domain" description="DUF4214" evidence="4">
    <location>
        <begin position="405"/>
        <end position="456"/>
    </location>
</feature>
<reference evidence="5 6" key="1">
    <citation type="submission" date="2020-04" db="EMBL/GenBank/DDBJ databases">
        <authorList>
            <person name="Yao Y."/>
            <person name="He Z."/>
        </authorList>
    </citation>
    <scope>NUCLEOTIDE SEQUENCE [LARGE SCALE GENOMIC DNA]</scope>
    <source>
        <strain evidence="5 6">CY-1</strain>
    </source>
</reference>
<dbReference type="PANTHER" id="PTHR38340">
    <property type="entry name" value="S-LAYER PROTEIN"/>
    <property type="match status" value="1"/>
</dbReference>
<dbReference type="InterPro" id="IPR050557">
    <property type="entry name" value="RTX_toxin/Mannuronan_C5-epim"/>
</dbReference>
<dbReference type="Pfam" id="PF00353">
    <property type="entry name" value="HemolysinCabind"/>
    <property type="match status" value="2"/>
</dbReference>
<proteinExistence type="predicted"/>
<dbReference type="InterPro" id="IPR011049">
    <property type="entry name" value="Serralysin-like_metalloprot_C"/>
</dbReference>
<dbReference type="InterPro" id="IPR038255">
    <property type="entry name" value="PBS_linker_sf"/>
</dbReference>
<dbReference type="EMBL" id="CP051487">
    <property type="protein sequence ID" value="QJC78451.1"/>
    <property type="molecule type" value="Genomic_DNA"/>
</dbReference>
<sequence>MQYDNPFLAGDVKDALTANTSISATTADAISQILNLDNAETVAIGSWDGVGSVVAPTGSNAQAIFADIAGATGTDVTVDLTTEGLADAKAFVFASDANLTLDFTASPVVNLLTADLPADDIDRVIVSGNGNDHITVGDGNTTVDTGTGNDTVTLGNGDNVVIANSGDNLINTGSGRDTIYTGTGNDTVDAGEGFDVAHVAGSRADFTASVSGNSLNLNGGDHALSTSNVEFISFDNNESIVVATTDEEASALRLYNGLLGRDAEQDGAETWSNAATGTALTEIAQGFLGSSEFQNNMNSDFIDSVYSTLLGRTADADGESTWLNLLAQGASRADVIAGITGSNEGQGAAPIADNTDYVKALYTSVLGRDADDAGLDTWVSALTAGADRASIAQGFTNSAESTAKSASDFIDELYNNALGRSAEAEGKAAWTAALENGYTQAEVAIGIVGSDEGVAHNDNVVVVHGVA</sequence>
<keyword evidence="3" id="KW-0106">Calcium</keyword>
<dbReference type="GO" id="GO:0005576">
    <property type="term" value="C:extracellular region"/>
    <property type="evidence" value="ECO:0007669"/>
    <property type="project" value="UniProtKB-SubCell"/>
</dbReference>
<evidence type="ECO:0000256" key="1">
    <source>
        <dbReference type="ARBA" id="ARBA00004613"/>
    </source>
</evidence>
<comment type="subcellular location">
    <subcellularLocation>
        <location evidence="1">Secreted</location>
    </subcellularLocation>
</comment>
<dbReference type="SUPFAM" id="SSF51120">
    <property type="entry name" value="beta-Roll"/>
    <property type="match status" value="1"/>
</dbReference>
<name>A0AAE6ZVJ6_9PSED</name>